<comment type="caution">
    <text evidence="1">The sequence shown here is derived from an EMBL/GenBank/DDBJ whole genome shotgun (WGS) entry which is preliminary data.</text>
</comment>
<proteinExistence type="predicted"/>
<sequence>MALPGLRARSVHDRRGARTVRAVRKALLIAYIEAAKADPTTALLGTSGIFSHVLIEPADSPFASWLIERRIAVVTAGGEVTLPYGGSHLQISVLAHA</sequence>
<accession>A0A9W6RS04</accession>
<dbReference type="AlphaFoldDB" id="A0A9W6RS04"/>
<dbReference type="EMBL" id="BSTJ01000015">
    <property type="protein sequence ID" value="GLY80504.1"/>
    <property type="molecule type" value="Genomic_DNA"/>
</dbReference>
<reference evidence="1" key="1">
    <citation type="submission" date="2023-03" db="EMBL/GenBank/DDBJ databases">
        <title>Actinoallomurus iriomotensis NBRC 103681.</title>
        <authorList>
            <person name="Ichikawa N."/>
            <person name="Sato H."/>
            <person name="Tonouchi N."/>
        </authorList>
    </citation>
    <scope>NUCLEOTIDE SEQUENCE</scope>
    <source>
        <strain evidence="1">NBRC 103681</strain>
    </source>
</reference>
<protein>
    <submittedName>
        <fullName evidence="1">Uncharacterized protein</fullName>
    </submittedName>
</protein>
<gene>
    <name evidence="1" type="ORF">Airi01_087710</name>
</gene>
<evidence type="ECO:0000313" key="2">
    <source>
        <dbReference type="Proteomes" id="UP001165135"/>
    </source>
</evidence>
<dbReference type="Proteomes" id="UP001165135">
    <property type="component" value="Unassembled WGS sequence"/>
</dbReference>
<dbReference type="RefSeq" id="WP_285633537.1">
    <property type="nucleotide sequence ID" value="NZ_BSTJ01000015.1"/>
</dbReference>
<name>A0A9W6RS04_9ACTN</name>
<evidence type="ECO:0000313" key="1">
    <source>
        <dbReference type="EMBL" id="GLY80504.1"/>
    </source>
</evidence>
<organism evidence="1 2">
    <name type="scientific">Actinoallomurus iriomotensis</name>
    <dbReference type="NCBI Taxonomy" id="478107"/>
    <lineage>
        <taxon>Bacteria</taxon>
        <taxon>Bacillati</taxon>
        <taxon>Actinomycetota</taxon>
        <taxon>Actinomycetes</taxon>
        <taxon>Streptosporangiales</taxon>
        <taxon>Thermomonosporaceae</taxon>
        <taxon>Actinoallomurus</taxon>
    </lineage>
</organism>